<evidence type="ECO:0008006" key="3">
    <source>
        <dbReference type="Google" id="ProtNLM"/>
    </source>
</evidence>
<dbReference type="AlphaFoldDB" id="A0A4R4Z5L2"/>
<dbReference type="EMBL" id="SMKQ01000017">
    <property type="protein sequence ID" value="TDD52354.1"/>
    <property type="molecule type" value="Genomic_DNA"/>
</dbReference>
<proteinExistence type="predicted"/>
<name>A0A4R4Z5L2_9ACTN</name>
<dbReference type="RefSeq" id="WP_132610661.1">
    <property type="nucleotide sequence ID" value="NZ_SMKQ01000017.1"/>
</dbReference>
<dbReference type="InterPro" id="IPR028961">
    <property type="entry name" value="Imm21"/>
</dbReference>
<protein>
    <recommendedName>
        <fullName evidence="3">Immunity protein 21 of polymorphic toxin system</fullName>
    </recommendedName>
</protein>
<comment type="caution">
    <text evidence="1">The sequence shown here is derived from an EMBL/GenBank/DDBJ whole genome shotgun (WGS) entry which is preliminary data.</text>
</comment>
<gene>
    <name evidence="1" type="ORF">E1286_09100</name>
</gene>
<keyword evidence="2" id="KW-1185">Reference proteome</keyword>
<reference evidence="1 2" key="1">
    <citation type="submission" date="2019-03" db="EMBL/GenBank/DDBJ databases">
        <title>Draft genome sequences of novel Actinobacteria.</title>
        <authorList>
            <person name="Sahin N."/>
            <person name="Ay H."/>
            <person name="Saygin H."/>
        </authorList>
    </citation>
    <scope>NUCLEOTIDE SEQUENCE [LARGE SCALE GENOMIC DNA]</scope>
    <source>
        <strain evidence="1 2">CH32</strain>
    </source>
</reference>
<dbReference type="OrthoDB" id="3471576at2"/>
<dbReference type="Pfam" id="PF15589">
    <property type="entry name" value="Imm21"/>
    <property type="match status" value="1"/>
</dbReference>
<accession>A0A4R4Z5L2</accession>
<evidence type="ECO:0000313" key="2">
    <source>
        <dbReference type="Proteomes" id="UP000295302"/>
    </source>
</evidence>
<organism evidence="1 2">
    <name type="scientific">Nonomuraea terrae</name>
    <dbReference type="NCBI Taxonomy" id="2530383"/>
    <lineage>
        <taxon>Bacteria</taxon>
        <taxon>Bacillati</taxon>
        <taxon>Actinomycetota</taxon>
        <taxon>Actinomycetes</taxon>
        <taxon>Streptosporangiales</taxon>
        <taxon>Streptosporangiaceae</taxon>
        <taxon>Nonomuraea</taxon>
    </lineage>
</organism>
<dbReference type="Proteomes" id="UP000295302">
    <property type="component" value="Unassembled WGS sequence"/>
</dbReference>
<evidence type="ECO:0000313" key="1">
    <source>
        <dbReference type="EMBL" id="TDD52354.1"/>
    </source>
</evidence>
<sequence length="198" mass="21522">MHRKGSSVLHTWVSTAGGPLIAVPQSELNTWAGVDDNDGPVETWGDYGRACAVEGYIGTVTVGAQQALVLGDEPAMTTYLPTERLFLRWAAAYSEAELVTAAKRALAAGPEWDDDEDLNWEVRESVVLFDSAIPGAELEPDDRLIIDLESGQYRVRATYTKDEDNWMILVQLQPATRRSNSGMIAEGVPTIASPSVAE</sequence>